<feature type="compositionally biased region" description="Basic residues" evidence="6">
    <location>
        <begin position="1329"/>
        <end position="1342"/>
    </location>
</feature>
<dbReference type="PANTHER" id="PTHR45646">
    <property type="entry name" value="SERINE/THREONINE-PROTEIN KINASE DOA-RELATED"/>
    <property type="match status" value="1"/>
</dbReference>
<evidence type="ECO:0000256" key="5">
    <source>
        <dbReference type="ARBA" id="ARBA00022840"/>
    </source>
</evidence>
<evidence type="ECO:0000256" key="1">
    <source>
        <dbReference type="ARBA" id="ARBA00022527"/>
    </source>
</evidence>
<feature type="region of interest" description="Disordered" evidence="6">
    <location>
        <begin position="629"/>
        <end position="737"/>
    </location>
</feature>
<feature type="region of interest" description="Disordered" evidence="6">
    <location>
        <begin position="535"/>
        <end position="566"/>
    </location>
</feature>
<feature type="compositionally biased region" description="Gly residues" evidence="6">
    <location>
        <begin position="875"/>
        <end position="885"/>
    </location>
</feature>
<feature type="domain" description="Protein kinase" evidence="7">
    <location>
        <begin position="27"/>
        <end position="478"/>
    </location>
</feature>
<feature type="compositionally biased region" description="Gly residues" evidence="6">
    <location>
        <begin position="706"/>
        <end position="717"/>
    </location>
</feature>
<dbReference type="InterPro" id="IPR011009">
    <property type="entry name" value="Kinase-like_dom_sf"/>
</dbReference>
<feature type="region of interest" description="Disordered" evidence="6">
    <location>
        <begin position="1288"/>
        <end position="1342"/>
    </location>
</feature>
<dbReference type="Gene3D" id="1.10.510.10">
    <property type="entry name" value="Transferase(Phosphotransferase) domain 1"/>
    <property type="match status" value="2"/>
</dbReference>
<dbReference type="GO" id="GO:0004674">
    <property type="term" value="F:protein serine/threonine kinase activity"/>
    <property type="evidence" value="ECO:0007669"/>
    <property type="project" value="UniProtKB-KW"/>
</dbReference>
<feature type="compositionally biased region" description="Polar residues" evidence="6">
    <location>
        <begin position="1106"/>
        <end position="1119"/>
    </location>
</feature>
<feature type="compositionally biased region" description="Polar residues" evidence="6">
    <location>
        <begin position="864"/>
        <end position="873"/>
    </location>
</feature>
<dbReference type="InterPro" id="IPR000719">
    <property type="entry name" value="Prot_kinase_dom"/>
</dbReference>
<evidence type="ECO:0000256" key="3">
    <source>
        <dbReference type="ARBA" id="ARBA00022741"/>
    </source>
</evidence>
<feature type="compositionally biased region" description="Low complexity" evidence="6">
    <location>
        <begin position="886"/>
        <end position="906"/>
    </location>
</feature>
<sequence>MQQTQQETAPKPKPKFRCLAGTYVRDYYLEQIISEGTFGSVYRARNRYTGARYALKIVSPDVRPSCTAAEVNILYRLKGLQQQQQHGQLHQKGMTPVPHYGSHFSAAAVGLDGFSPSSSSSSSAGQSNNSAVECSQRFVQILEDFDLTLSCPPEGCPSDTHTGHHGLPSSSCESSAAAAGGRQGSSSAPVLRVHKCMVMELLGSSLDWVLHSCGPLSLTDVQEVAFHILDALRILHEMGVVHTDLKTPNLAFINEQAGSFGPDRKRSGAKRAPGGGKWFLAPPRALLRDSRIKLLDFGNAVYFPKCESRPTFLVQTRSYRAPEVIDGEKRARCGWDLAVDLWSAGCVLYEMYSGHLLFPFTESDELHMKMIERVCLSAPEPDPPSASAQEGEEETRASGRGRMGLRSAGGKAKERERRGGRGNGAGGGEQSQMHNDRGWSAPANEAEARQLDALVNLRFQRAQRTRQFADVSGRYRNLQTDWQASKQKAEALKTDLAAATTAFMEAAYAASAACASTGNNNNSLPLSPSPVSPMTNKLGGREGNAAYPSSMCPSSEGDATGRTESPQLQIDASPASAGSLPAVQALGGPGAAHAPMDSLFAPPFWFPWQQQCPPSSASHPAGPFAAATSSLADVKKEDGRGGQFVEEEEEEERDEKVLPFQQQGGNDGGAVWGSRDGQLPPPVDGLLPPAVPTRASTNVSHALSSTGGGGGGGGGAGANQTDPNLLNGPMQNQNGKLSLPPLPLGPLSNIIPPWPIDISGGQGRQIGTDPALQALGLLRSLTASSSRAAVGLLPASSPLLSVGGTQTLCHTPQPLPLSSSAFSSCMGGTLGGHHPFGGIPPPVPLSNTSFTSSHLGPLPHAPLTPQQTRQDTIQGAGGAAVGTPGGPALPLPCSSPLLLPPLSLHGAFHHSGTEPQPQKEGNANGGLPEHTPFPHPHPHLPVGVREEEADAEEQTRLNRDEDEEEVQWGGQRVGPADLHHQEEANDEEMDGEGEEGTPHAPPVLPPGAVHVHDDRRAALEGPSPSPSGSSCGRATKMRRRERDDSPARLLHFCPDNRDEEGEKLQCHSNDSAGEDAETMPQLPIRLQTPRTSPLTVLVSPMHTQTIQPSLSPHAPTTSPLPRAFPLASPSSSTTHPQSLFTPRQSSAPALQQTDAGEDIAAPPQPNQPAAVQLCQWIQLQRQFLLLEAHRSFREAELRVETLSMQANCVLSEAYRIWMEHRFFDLLLGLLEPSPVHRLTAHQAVEHPFIRRVADCALFQKCLQGETEGPESALPRRVTPAPKSYLCATVERRNPSSASGGGGMGESRDRRKGIGGGRKETKAKGGGSRKVVKPKAVPAKRRG</sequence>
<feature type="compositionally biased region" description="Polar residues" evidence="6">
    <location>
        <begin position="845"/>
        <end position="854"/>
    </location>
</feature>
<evidence type="ECO:0000256" key="6">
    <source>
        <dbReference type="SAM" id="MobiDB-lite"/>
    </source>
</evidence>
<dbReference type="PROSITE" id="PS50011">
    <property type="entry name" value="PROTEIN_KINASE_DOM"/>
    <property type="match status" value="1"/>
</dbReference>
<feature type="region of interest" description="Disordered" evidence="6">
    <location>
        <begin position="159"/>
        <end position="186"/>
    </location>
</feature>
<dbReference type="Pfam" id="PF00069">
    <property type="entry name" value="Pkinase"/>
    <property type="match status" value="1"/>
</dbReference>
<feature type="region of interest" description="Disordered" evidence="6">
    <location>
        <begin position="377"/>
        <end position="443"/>
    </location>
</feature>
<dbReference type="SUPFAM" id="SSF56112">
    <property type="entry name" value="Protein kinase-like (PK-like)"/>
    <property type="match status" value="2"/>
</dbReference>
<feature type="region of interest" description="Disordered" evidence="6">
    <location>
        <begin position="1106"/>
        <end position="1152"/>
    </location>
</feature>
<feature type="region of interest" description="Disordered" evidence="6">
    <location>
        <begin position="837"/>
        <end position="1080"/>
    </location>
</feature>
<dbReference type="GO" id="GO:0005634">
    <property type="term" value="C:nucleus"/>
    <property type="evidence" value="ECO:0007669"/>
    <property type="project" value="TreeGrafter"/>
</dbReference>
<proteinExistence type="predicted"/>
<dbReference type="VEuPathDB" id="CryptoDB:Cvel_14098"/>
<dbReference type="GO" id="GO:0005524">
    <property type="term" value="F:ATP binding"/>
    <property type="evidence" value="ECO:0007669"/>
    <property type="project" value="UniProtKB-KW"/>
</dbReference>
<feature type="compositionally biased region" description="Polar residues" evidence="6">
    <location>
        <begin position="1128"/>
        <end position="1152"/>
    </location>
</feature>
<keyword evidence="4" id="KW-0418">Kinase</keyword>
<dbReference type="InterPro" id="IPR051175">
    <property type="entry name" value="CLK_kinases"/>
</dbReference>
<feature type="compositionally biased region" description="Basic and acidic residues" evidence="6">
    <location>
        <begin position="1054"/>
        <end position="1065"/>
    </location>
</feature>
<keyword evidence="3" id="KW-0547">Nucleotide-binding</keyword>
<feature type="compositionally biased region" description="Acidic residues" evidence="6">
    <location>
        <begin position="984"/>
        <end position="995"/>
    </location>
</feature>
<feature type="compositionally biased region" description="Polar residues" evidence="6">
    <location>
        <begin position="694"/>
        <end position="705"/>
    </location>
</feature>
<dbReference type="SMART" id="SM00220">
    <property type="entry name" value="S_TKc"/>
    <property type="match status" value="1"/>
</dbReference>
<accession>A0A0G4IFU3</accession>
<evidence type="ECO:0000313" key="8">
    <source>
        <dbReference type="EMBL" id="CEM56126.1"/>
    </source>
</evidence>
<keyword evidence="5" id="KW-0067">ATP-binding</keyword>
<evidence type="ECO:0000256" key="2">
    <source>
        <dbReference type="ARBA" id="ARBA00022679"/>
    </source>
</evidence>
<feature type="compositionally biased region" description="Polar residues" evidence="6">
    <location>
        <begin position="719"/>
        <end position="733"/>
    </location>
</feature>
<evidence type="ECO:0000259" key="7">
    <source>
        <dbReference type="PROSITE" id="PS50011"/>
    </source>
</evidence>
<dbReference type="PANTHER" id="PTHR45646:SF11">
    <property type="entry name" value="SERINE_THREONINE-PROTEIN KINASE DOA"/>
    <property type="match status" value="1"/>
</dbReference>
<name>A0A0G4IFU3_9ALVE</name>
<dbReference type="EMBL" id="CDMZ01005944">
    <property type="protein sequence ID" value="CEM56126.1"/>
    <property type="molecule type" value="Genomic_DNA"/>
</dbReference>
<keyword evidence="2" id="KW-0808">Transferase</keyword>
<keyword evidence="1" id="KW-0723">Serine/threonine-protein kinase</keyword>
<gene>
    <name evidence="8" type="ORF">Cvel_14098</name>
</gene>
<protein>
    <recommendedName>
        <fullName evidence="7">Protein kinase domain-containing protein</fullName>
    </recommendedName>
</protein>
<evidence type="ECO:0000256" key="4">
    <source>
        <dbReference type="ARBA" id="ARBA00022777"/>
    </source>
</evidence>
<feature type="compositionally biased region" description="Low complexity" evidence="6">
    <location>
        <begin position="169"/>
        <end position="186"/>
    </location>
</feature>
<reference evidence="8" key="1">
    <citation type="submission" date="2014-11" db="EMBL/GenBank/DDBJ databases">
        <authorList>
            <person name="Otto D Thomas"/>
            <person name="Naeem Raeece"/>
        </authorList>
    </citation>
    <scope>NUCLEOTIDE SEQUENCE</scope>
</reference>
<organism evidence="8">
    <name type="scientific">Chromera velia CCMP2878</name>
    <dbReference type="NCBI Taxonomy" id="1169474"/>
    <lineage>
        <taxon>Eukaryota</taxon>
        <taxon>Sar</taxon>
        <taxon>Alveolata</taxon>
        <taxon>Colpodellida</taxon>
        <taxon>Chromeraceae</taxon>
        <taxon>Chromera</taxon>
    </lineage>
</organism>